<feature type="compositionally biased region" description="Low complexity" evidence="1">
    <location>
        <begin position="174"/>
        <end position="198"/>
    </location>
</feature>
<dbReference type="InterPro" id="IPR055621">
    <property type="entry name" value="DUF7197"/>
</dbReference>
<evidence type="ECO:0000256" key="1">
    <source>
        <dbReference type="SAM" id="MobiDB-lite"/>
    </source>
</evidence>
<proteinExistence type="predicted"/>
<accession>A0A6C0KC55</accession>
<organism evidence="2">
    <name type="scientific">viral metagenome</name>
    <dbReference type="NCBI Taxonomy" id="1070528"/>
    <lineage>
        <taxon>unclassified sequences</taxon>
        <taxon>metagenomes</taxon>
        <taxon>organismal metagenomes</taxon>
    </lineage>
</organism>
<reference evidence="2" key="1">
    <citation type="journal article" date="2020" name="Nature">
        <title>Giant virus diversity and host interactions through global metagenomics.</title>
        <authorList>
            <person name="Schulz F."/>
            <person name="Roux S."/>
            <person name="Paez-Espino D."/>
            <person name="Jungbluth S."/>
            <person name="Walsh D.A."/>
            <person name="Denef V.J."/>
            <person name="McMahon K.D."/>
            <person name="Konstantinidis K.T."/>
            <person name="Eloe-Fadrosh E.A."/>
            <person name="Kyrpides N.C."/>
            <person name="Woyke T."/>
        </authorList>
    </citation>
    <scope>NUCLEOTIDE SEQUENCE</scope>
    <source>
        <strain evidence="2">GVMAG-S-1101182-85</strain>
    </source>
</reference>
<dbReference type="EMBL" id="MN740827">
    <property type="protein sequence ID" value="QHU13878.1"/>
    <property type="molecule type" value="Genomic_DNA"/>
</dbReference>
<sequence length="225" mass="25801">MEVLQEPITLIPQSAIEGTAPDSQTRRRKIHCKQELIVMSLQAFYSSRKDLKEVIELLQGTATISLRLIDWFVTNYAKRHNIGYVLDGQEFMVYMSYKSQLKAYSKKLFDPFCRRERIMFSLPGVEAFVTTVGKLNFFRWAIEKNIIEYLKKNQEVVETEMNAHMKQLSRSRSTRTGTDSSTSTTGSAIASTANGSNSKRVRTTFQTAPNHTVCHRVVDIKIEFD</sequence>
<dbReference type="AlphaFoldDB" id="A0A6C0KC55"/>
<evidence type="ECO:0000313" key="2">
    <source>
        <dbReference type="EMBL" id="QHU13878.1"/>
    </source>
</evidence>
<feature type="region of interest" description="Disordered" evidence="1">
    <location>
        <begin position="165"/>
        <end position="203"/>
    </location>
</feature>
<name>A0A6C0KC55_9ZZZZ</name>
<dbReference type="Pfam" id="PF23827">
    <property type="entry name" value="DUF7197"/>
    <property type="match status" value="1"/>
</dbReference>
<protein>
    <submittedName>
        <fullName evidence="2">Uncharacterized protein</fullName>
    </submittedName>
</protein>